<proteinExistence type="predicted"/>
<comment type="caution">
    <text evidence="1">The sequence shown here is derived from an EMBL/GenBank/DDBJ whole genome shotgun (WGS) entry which is preliminary data.</text>
</comment>
<reference evidence="1 2" key="1">
    <citation type="submission" date="2019-12" db="EMBL/GenBank/DDBJ databases">
        <title>Endophytic bacteria associated with Panax ginseng seedlings.</title>
        <authorList>
            <person name="Park J.M."/>
            <person name="Shin R."/>
            <person name="Jo S.H."/>
        </authorList>
    </citation>
    <scope>NUCLEOTIDE SEQUENCE [LARGE SCALE GENOMIC DNA]</scope>
    <source>
        <strain evidence="1 2">PgKB32</strain>
    </source>
</reference>
<accession>A0A6L5C1P9</accession>
<gene>
    <name evidence="1" type="ORF">FX983_02853</name>
</gene>
<name>A0A6L5C1P9_9PSED</name>
<sequence>MNCQTHLETNATFKLPLNADNSAIDDDSIEVEVQTRYTILMRPNAAGLLSADCAASADAPFKLEAY</sequence>
<dbReference type="AlphaFoldDB" id="A0A6L5C1P9"/>
<protein>
    <submittedName>
        <fullName evidence="1">Uncharacterized protein</fullName>
    </submittedName>
</protein>
<dbReference type="EMBL" id="JAAAXX010000001">
    <property type="protein sequence ID" value="KAF2394871.1"/>
    <property type="molecule type" value="Genomic_DNA"/>
</dbReference>
<dbReference type="RefSeq" id="WP_154905228.1">
    <property type="nucleotide sequence ID" value="NZ_JAAAXX010000001.1"/>
</dbReference>
<dbReference type="Proteomes" id="UP000475265">
    <property type="component" value="Unassembled WGS sequence"/>
</dbReference>
<evidence type="ECO:0000313" key="1">
    <source>
        <dbReference type="EMBL" id="KAF2394871.1"/>
    </source>
</evidence>
<evidence type="ECO:0000313" key="2">
    <source>
        <dbReference type="Proteomes" id="UP000475265"/>
    </source>
</evidence>
<organism evidence="1 2">
    <name type="scientific">Pseudomonas frederiksbergensis</name>
    <dbReference type="NCBI Taxonomy" id="104087"/>
    <lineage>
        <taxon>Bacteria</taxon>
        <taxon>Pseudomonadati</taxon>
        <taxon>Pseudomonadota</taxon>
        <taxon>Gammaproteobacteria</taxon>
        <taxon>Pseudomonadales</taxon>
        <taxon>Pseudomonadaceae</taxon>
        <taxon>Pseudomonas</taxon>
    </lineage>
</organism>